<dbReference type="Pfam" id="PF01399">
    <property type="entry name" value="PCI"/>
    <property type="match status" value="1"/>
</dbReference>
<evidence type="ECO:0000256" key="1">
    <source>
        <dbReference type="ARBA" id="ARBA00010417"/>
    </source>
</evidence>
<dbReference type="AlphaFoldDB" id="J6EQR8"/>
<dbReference type="InterPro" id="IPR036388">
    <property type="entry name" value="WH-like_DNA-bd_sf"/>
</dbReference>
<sequence>MDIDSDIDARLSAAAGQGQRERVEGYLSLLAELLSTKPVPVQALIKFGQHFTTSTTMAMVVGSRVLDALVAAFCAGLQLDVDINDNGDKEKWTQLGKQAFDNEEGEEARKAVIEGVLEPDLAEGGGLVWSGQGADEHSPRRWWAVSSTMRTGTDRRIVTDEDKLAVYIKIVRLLLETYFSRAQSLIQPSTDHKTQLEFRLSHARLLDYFARFTEAAQKYHEISFDTAIDTDDRAHMLAAAVTTSILAPAGPPRQRMLASLNRDERVQSLPPHLGTMLKKMLLEYIVRPEEVEEFERGLEPHQRAIVEGGGTVLERAIREHNVGACAKVYDNVGFDALGELLGLDATAAEAIARRMIEQGRLRAWIDQPLGLLYFESRNVHDSADAQGTAGGLGIERTEAPIESVSWSERSADNQVEALAATIQERGLVA</sequence>
<dbReference type="Gene3D" id="1.10.10.10">
    <property type="entry name" value="Winged helix-like DNA-binding domain superfamily/Winged helix DNA-binding domain"/>
    <property type="match status" value="1"/>
</dbReference>
<evidence type="ECO:0000259" key="4">
    <source>
        <dbReference type="PROSITE" id="PS50250"/>
    </source>
</evidence>
<proteinExistence type="inferred from homology"/>
<dbReference type="OrthoDB" id="295656at2759"/>
<dbReference type="InterPro" id="IPR036390">
    <property type="entry name" value="WH_DNA-bd_sf"/>
</dbReference>
<organism evidence="5 6">
    <name type="scientific">Trichosporon asahii var. asahii (strain ATCC 90039 / CBS 2479 / JCM 2466 / KCTC 7840 / NBRC 103889/ NCYC 2677 / UAMH 7654)</name>
    <name type="common">Yeast</name>
    <dbReference type="NCBI Taxonomy" id="1186058"/>
    <lineage>
        <taxon>Eukaryota</taxon>
        <taxon>Fungi</taxon>
        <taxon>Dikarya</taxon>
        <taxon>Basidiomycota</taxon>
        <taxon>Agaricomycotina</taxon>
        <taxon>Tremellomycetes</taxon>
        <taxon>Trichosporonales</taxon>
        <taxon>Trichosporonaceae</taxon>
        <taxon>Trichosporon</taxon>
    </lineage>
</organism>
<dbReference type="VEuPathDB" id="FungiDB:A1Q1_06611"/>
<keyword evidence="3" id="KW-0736">Signalosome</keyword>
<evidence type="ECO:0000256" key="2">
    <source>
        <dbReference type="ARBA" id="ARBA00014881"/>
    </source>
</evidence>
<dbReference type="Proteomes" id="UP000002748">
    <property type="component" value="Unassembled WGS sequence"/>
</dbReference>
<dbReference type="HOGENOM" id="CLU_028132_1_0_1"/>
<evidence type="ECO:0000256" key="3">
    <source>
        <dbReference type="ARBA" id="ARBA00022790"/>
    </source>
</evidence>
<dbReference type="PROSITE" id="PS50250">
    <property type="entry name" value="PCI"/>
    <property type="match status" value="1"/>
</dbReference>
<protein>
    <recommendedName>
        <fullName evidence="2">COP9 signalosome complex subunit 4</fullName>
    </recommendedName>
</protein>
<comment type="similarity">
    <text evidence="1">Belongs to the CSN4 family.</text>
</comment>
<dbReference type="EMBL" id="ALBS01000340">
    <property type="protein sequence ID" value="EJT45027.1"/>
    <property type="molecule type" value="Genomic_DNA"/>
</dbReference>
<name>J6EQR8_TRIAS</name>
<dbReference type="InterPro" id="IPR000717">
    <property type="entry name" value="PCI_dom"/>
</dbReference>
<evidence type="ECO:0000313" key="6">
    <source>
        <dbReference type="Proteomes" id="UP000002748"/>
    </source>
</evidence>
<dbReference type="PANTHER" id="PTHR10855:SF2">
    <property type="entry name" value="COP9 SIGNALOSOME COMPLEX SUBUNIT 4"/>
    <property type="match status" value="1"/>
</dbReference>
<dbReference type="FunFam" id="1.10.10.10:FF:000658">
    <property type="entry name" value="COP9 signalosome complex subunit 4, putative"/>
    <property type="match status" value="1"/>
</dbReference>
<dbReference type="RefSeq" id="XP_014176236.1">
    <property type="nucleotide sequence ID" value="XM_014320761.1"/>
</dbReference>
<evidence type="ECO:0000313" key="5">
    <source>
        <dbReference type="EMBL" id="EJT45027.1"/>
    </source>
</evidence>
<accession>J6EQR8</accession>
<comment type="caution">
    <text evidence="5">The sequence shown here is derived from an EMBL/GenBank/DDBJ whole genome shotgun (WGS) entry which is preliminary data.</text>
</comment>
<dbReference type="InterPro" id="IPR040134">
    <property type="entry name" value="PSMD12/CSN4"/>
</dbReference>
<feature type="domain" description="PCI" evidence="4">
    <location>
        <begin position="208"/>
        <end position="379"/>
    </location>
</feature>
<dbReference type="PANTHER" id="PTHR10855">
    <property type="entry name" value="26S PROTEASOME NON-ATPASE REGULATORY SUBUNIT 12/COP9 SIGNALOSOME COMPLEX SUBUNIT 4"/>
    <property type="match status" value="1"/>
</dbReference>
<dbReference type="KEGG" id="tasa:A1Q1_06611"/>
<dbReference type="GeneID" id="25990123"/>
<gene>
    <name evidence="5" type="ORF">A1Q1_06611</name>
</gene>
<dbReference type="GO" id="GO:0005829">
    <property type="term" value="C:cytosol"/>
    <property type="evidence" value="ECO:0007669"/>
    <property type="project" value="TreeGrafter"/>
</dbReference>
<dbReference type="SUPFAM" id="SSF46785">
    <property type="entry name" value="Winged helix' DNA-binding domain"/>
    <property type="match status" value="1"/>
</dbReference>
<dbReference type="GO" id="GO:0008180">
    <property type="term" value="C:COP9 signalosome"/>
    <property type="evidence" value="ECO:0007669"/>
    <property type="project" value="UniProtKB-KW"/>
</dbReference>
<reference evidence="5 6" key="1">
    <citation type="journal article" date="2012" name="Eukaryot. Cell">
        <title>Draft genome sequence of CBS 2479, the standard type strain of Trichosporon asahii.</title>
        <authorList>
            <person name="Yang R.Y."/>
            <person name="Li H.T."/>
            <person name="Zhu H."/>
            <person name="Zhou G.P."/>
            <person name="Wang M."/>
            <person name="Wang L."/>
        </authorList>
    </citation>
    <scope>NUCLEOTIDE SEQUENCE [LARGE SCALE GENOMIC DNA]</scope>
    <source>
        <strain evidence="6">ATCC 90039 / CBS 2479 / JCM 2466 / KCTC 7840 / NCYC 2677 / UAMH 7654</strain>
    </source>
</reference>